<dbReference type="EMBL" id="MAAO01000006">
    <property type="protein sequence ID" value="OUR97382.1"/>
    <property type="molecule type" value="Genomic_DNA"/>
</dbReference>
<comment type="caution">
    <text evidence="1">The sequence shown here is derived from an EMBL/GenBank/DDBJ whole genome shotgun (WGS) entry which is preliminary data.</text>
</comment>
<organism evidence="1 2">
    <name type="scientific">Halobacteriovorax marinus</name>
    <dbReference type="NCBI Taxonomy" id="97084"/>
    <lineage>
        <taxon>Bacteria</taxon>
        <taxon>Pseudomonadati</taxon>
        <taxon>Bdellovibrionota</taxon>
        <taxon>Bacteriovoracia</taxon>
        <taxon>Bacteriovoracales</taxon>
        <taxon>Halobacteriovoraceae</taxon>
        <taxon>Halobacteriovorax</taxon>
    </lineage>
</organism>
<name>A0A1Y5FFJ1_9BACT</name>
<sequence>MSPLIKKYGLKRNEPSVSQERKWLKLVEKLIARGVGSEEAGRASATENFKTYRLTAKMKTNAKHEDTVNDLVKVLNDKQKK</sequence>
<proteinExistence type="predicted"/>
<reference evidence="2" key="1">
    <citation type="journal article" date="2017" name="Proc. Natl. Acad. Sci. U.S.A.">
        <title>Simulation of Deepwater Horizon oil plume reveals substrate specialization within a complex community of hydrocarbon-degraders.</title>
        <authorList>
            <person name="Hu P."/>
            <person name="Dubinsky E.A."/>
            <person name="Probst A.J."/>
            <person name="Wang J."/>
            <person name="Sieber C.M.K."/>
            <person name="Tom L.M."/>
            <person name="Gardinali P."/>
            <person name="Banfield J.F."/>
            <person name="Atlas R.M."/>
            <person name="Andersen G.L."/>
        </authorList>
    </citation>
    <scope>NUCLEOTIDE SEQUENCE [LARGE SCALE GENOMIC DNA]</scope>
</reference>
<accession>A0A1Y5FFJ1</accession>
<dbReference type="AlphaFoldDB" id="A0A1Y5FFJ1"/>
<protein>
    <submittedName>
        <fullName evidence="1">Uncharacterized protein</fullName>
    </submittedName>
</protein>
<evidence type="ECO:0000313" key="1">
    <source>
        <dbReference type="EMBL" id="OUR97382.1"/>
    </source>
</evidence>
<dbReference type="Proteomes" id="UP000196531">
    <property type="component" value="Unassembled WGS sequence"/>
</dbReference>
<gene>
    <name evidence="1" type="ORF">A9Q84_13740</name>
</gene>
<evidence type="ECO:0000313" key="2">
    <source>
        <dbReference type="Proteomes" id="UP000196531"/>
    </source>
</evidence>